<organism evidence="1 2">
    <name type="scientific">Proteus vulgaris</name>
    <dbReference type="NCBI Taxonomy" id="585"/>
    <lineage>
        <taxon>Bacteria</taxon>
        <taxon>Pseudomonadati</taxon>
        <taxon>Pseudomonadota</taxon>
        <taxon>Gammaproteobacteria</taxon>
        <taxon>Enterobacterales</taxon>
        <taxon>Morganellaceae</taxon>
        <taxon>Proteus</taxon>
    </lineage>
</organism>
<dbReference type="Gene3D" id="3.30.1330.40">
    <property type="entry name" value="RutC-like"/>
    <property type="match status" value="1"/>
</dbReference>
<dbReference type="Proteomes" id="UP000254331">
    <property type="component" value="Unassembled WGS sequence"/>
</dbReference>
<accession>A0A379FE77</accession>
<gene>
    <name evidence="1" type="primary">yabJ_3</name>
    <name evidence="1" type="ORF">NCTC10376_03824</name>
</gene>
<protein>
    <submittedName>
        <fullName evidence="1">Endoribonuclease</fullName>
        <ecNumber evidence="1">3.5.4.-</ecNumber>
    </submittedName>
</protein>
<dbReference type="InterPro" id="IPR035959">
    <property type="entry name" value="RutC-like_sf"/>
</dbReference>
<proteinExistence type="predicted"/>
<dbReference type="CDD" id="cd00448">
    <property type="entry name" value="YjgF_YER057c_UK114_family"/>
    <property type="match status" value="1"/>
</dbReference>
<dbReference type="PANTHER" id="PTHR11803">
    <property type="entry name" value="2-IMINOBUTANOATE/2-IMINOPROPANOATE DEAMINASE RIDA"/>
    <property type="match status" value="1"/>
</dbReference>
<evidence type="ECO:0000313" key="2">
    <source>
        <dbReference type="Proteomes" id="UP000254331"/>
    </source>
</evidence>
<keyword evidence="1" id="KW-0378">Hydrolase</keyword>
<dbReference type="InterPro" id="IPR006175">
    <property type="entry name" value="YjgF/YER057c/UK114"/>
</dbReference>
<dbReference type="RefSeq" id="WP_036936855.1">
    <property type="nucleotide sequence ID" value="NZ_CP033736.1"/>
</dbReference>
<evidence type="ECO:0000313" key="1">
    <source>
        <dbReference type="EMBL" id="SUC17871.1"/>
    </source>
</evidence>
<dbReference type="AlphaFoldDB" id="A0A379FE77"/>
<name>A0A379FE77_PROVU</name>
<dbReference type="PANTHER" id="PTHR11803:SF39">
    <property type="entry name" value="2-IMINOBUTANOATE_2-IMINOPROPANOATE DEAMINASE"/>
    <property type="match status" value="1"/>
</dbReference>
<dbReference type="GO" id="GO:0019239">
    <property type="term" value="F:deaminase activity"/>
    <property type="evidence" value="ECO:0007669"/>
    <property type="project" value="TreeGrafter"/>
</dbReference>
<dbReference type="OrthoDB" id="9803101at2"/>
<reference evidence="1 2" key="1">
    <citation type="submission" date="2018-06" db="EMBL/GenBank/DDBJ databases">
        <authorList>
            <consortium name="Pathogen Informatics"/>
            <person name="Doyle S."/>
        </authorList>
    </citation>
    <scope>NUCLEOTIDE SEQUENCE [LARGE SCALE GENOMIC DNA]</scope>
    <source>
        <strain evidence="1 2">NCTC10376</strain>
    </source>
</reference>
<dbReference type="EMBL" id="UGTW01000001">
    <property type="protein sequence ID" value="SUC17871.1"/>
    <property type="molecule type" value="Genomic_DNA"/>
</dbReference>
<dbReference type="GO" id="GO:0005829">
    <property type="term" value="C:cytosol"/>
    <property type="evidence" value="ECO:0007669"/>
    <property type="project" value="TreeGrafter"/>
</dbReference>
<dbReference type="SUPFAM" id="SSF55298">
    <property type="entry name" value="YjgF-like"/>
    <property type="match status" value="1"/>
</dbReference>
<dbReference type="EC" id="3.5.4.-" evidence="1"/>
<dbReference type="Pfam" id="PF01042">
    <property type="entry name" value="Ribonuc_L-PSP"/>
    <property type="match status" value="1"/>
</dbReference>
<sequence>MASHLTLRNIEALSSPGGHYSHVVTANNMSFVSGLLPLDKQGKPLADKPVEIQIIQVLENLNACLLGINAKKTDIVQVKVYVTDINEWPIVNKLYATWIGEHRPARVVAGVKELHFGSKIEIEAVVIKEQSYE</sequence>